<name>A0AB34FNB0_9HYPO</name>
<dbReference type="EMBL" id="JAQHRD010000006">
    <property type="protein sequence ID" value="KAJ6439877.1"/>
    <property type="molecule type" value="Genomic_DNA"/>
</dbReference>
<evidence type="ECO:0000256" key="1">
    <source>
        <dbReference type="SAM" id="MobiDB-lite"/>
    </source>
</evidence>
<evidence type="ECO:0000313" key="4">
    <source>
        <dbReference type="Proteomes" id="UP001163105"/>
    </source>
</evidence>
<accession>A0AB34FNB0</accession>
<organism evidence="3 4">
    <name type="scientific">Purpureocillium lavendulum</name>
    <dbReference type="NCBI Taxonomy" id="1247861"/>
    <lineage>
        <taxon>Eukaryota</taxon>
        <taxon>Fungi</taxon>
        <taxon>Dikarya</taxon>
        <taxon>Ascomycota</taxon>
        <taxon>Pezizomycotina</taxon>
        <taxon>Sordariomycetes</taxon>
        <taxon>Hypocreomycetidae</taxon>
        <taxon>Hypocreales</taxon>
        <taxon>Ophiocordycipitaceae</taxon>
        <taxon>Purpureocillium</taxon>
    </lineage>
</organism>
<feature type="region of interest" description="Disordered" evidence="1">
    <location>
        <begin position="493"/>
        <end position="516"/>
    </location>
</feature>
<proteinExistence type="predicted"/>
<comment type="caution">
    <text evidence="3">The sequence shown here is derived from an EMBL/GenBank/DDBJ whole genome shotgun (WGS) entry which is preliminary data.</text>
</comment>
<feature type="compositionally biased region" description="Polar residues" evidence="1">
    <location>
        <begin position="500"/>
        <end position="512"/>
    </location>
</feature>
<sequence length="907" mass="99351">MASEYRIHRPYVLATLPRPLDHTDGRIVAREVYGQRDGQKKRKRTELAVGVDGETASIYDVPASRLVTSYPIPPQESFTCAPYSVRVRQSKSNDVLRYTFVATKDASSNKITLFKDVVHPDGKTTSTSHSQTLQASPVTYITGSSSTSQTSAIGDIVAVCQNGDFVYLSGETLAVQWSSSSISAVQDVVAGTIDGFEVQYVSSGSMSEYREGMFKGRPEVFSALPRALDSDPSLLAMITKSTTLGRTNRHLVVLAAMAAGSSSSGLQKLIPLDVTPVGTPNGKDDEAPTCQIDIQSGLFLELVAGNVSLHDLSGTVPKQKSTVQLDGASSFIRLSRPFILSTSPTSIGLYNYQYRSIHAKTALDLSELPAESQSPRSCQLITYLRSQDLVVALVDNVLVSVQVEPPKSHGKRRKDGLLIDSIGRGAAAEVRAKKPKHDVASMEFSRHVPGTMTESYLATYNQDIRTADDFLGSNDLAKWEDLLRNKFGMELRKDTPVANGDNTNGQSPNDSQELPEWDWLSEQPYPAVDRRWVIYALSQVFSIEAAATEEEKPRLRLILPDSNVTTYLVVTGSLTMSNIRHAFRDDLSADADDKDLAGDLILCLTEADPSMTLLLNYLQATKLGEVELLLAIRTLMLSMDLIPDTKKLNSMKLLTSEAHDGNDKYEMDLDDLEREIAVTEHYLGDESSSRSRGLTLAFTKLWRLPAISTVKALRATVQTEEILALIYLLRVELVRGAWTTLYVDPTSFESEGNEAPPDGVITLIADLLGRCLDAVGSGGWLFNDAMSWADKAEAGDFLTALKLEVTAALEGIEEAVTLNGLVGEAVRFGLTAEKIWAARQTWNTNKPIPMQLEGRESRLLPLGLKTKQLPTKEKVVSGGEVVQRSMRETGHLISQKVEAYSLEKLAF</sequence>
<protein>
    <submittedName>
        <fullName evidence="3">Copper resistance protein Crd2</fullName>
    </submittedName>
</protein>
<dbReference type="InterPro" id="IPR018843">
    <property type="entry name" value="Utp8_b-prop"/>
</dbReference>
<keyword evidence="4" id="KW-1185">Reference proteome</keyword>
<dbReference type="Proteomes" id="UP001163105">
    <property type="component" value="Unassembled WGS sequence"/>
</dbReference>
<reference evidence="3" key="1">
    <citation type="submission" date="2023-01" db="EMBL/GenBank/DDBJ databases">
        <title>The growth and conidiation of Purpureocillium lavendulum are regulated by nitrogen source and histone H3K14 acetylation.</title>
        <authorList>
            <person name="Tang P."/>
            <person name="Han J."/>
            <person name="Zhang C."/>
            <person name="Tang P."/>
            <person name="Qi F."/>
            <person name="Zhang K."/>
            <person name="Liang L."/>
        </authorList>
    </citation>
    <scope>NUCLEOTIDE SEQUENCE</scope>
    <source>
        <strain evidence="3">YMF1.00683</strain>
    </source>
</reference>
<evidence type="ECO:0000259" key="2">
    <source>
        <dbReference type="Pfam" id="PF10395"/>
    </source>
</evidence>
<dbReference type="Pfam" id="PF10395">
    <property type="entry name" value="Utp8_b_propeller"/>
    <property type="match status" value="1"/>
</dbReference>
<dbReference type="AlphaFoldDB" id="A0AB34FNB0"/>
<feature type="domain" description="Utp8 beta-propeller" evidence="2">
    <location>
        <begin position="8"/>
        <end position="164"/>
    </location>
</feature>
<gene>
    <name evidence="3" type="ORF">O9K51_07768</name>
</gene>
<evidence type="ECO:0000313" key="3">
    <source>
        <dbReference type="EMBL" id="KAJ6439877.1"/>
    </source>
</evidence>